<reference evidence="2" key="1">
    <citation type="submission" date="2019-07" db="EMBL/GenBank/DDBJ databases">
        <authorList>
            <person name="Dittberner H."/>
        </authorList>
    </citation>
    <scope>NUCLEOTIDE SEQUENCE [LARGE SCALE GENOMIC DNA]</scope>
</reference>
<proteinExistence type="predicted"/>
<name>A0A565CS39_9BRAS</name>
<evidence type="ECO:0000313" key="3">
    <source>
        <dbReference type="Proteomes" id="UP000489600"/>
    </source>
</evidence>
<organism evidence="2 3">
    <name type="scientific">Arabis nemorensis</name>
    <dbReference type="NCBI Taxonomy" id="586526"/>
    <lineage>
        <taxon>Eukaryota</taxon>
        <taxon>Viridiplantae</taxon>
        <taxon>Streptophyta</taxon>
        <taxon>Embryophyta</taxon>
        <taxon>Tracheophyta</taxon>
        <taxon>Spermatophyta</taxon>
        <taxon>Magnoliopsida</taxon>
        <taxon>eudicotyledons</taxon>
        <taxon>Gunneridae</taxon>
        <taxon>Pentapetalae</taxon>
        <taxon>rosids</taxon>
        <taxon>malvids</taxon>
        <taxon>Brassicales</taxon>
        <taxon>Brassicaceae</taxon>
        <taxon>Arabideae</taxon>
        <taxon>Arabis</taxon>
    </lineage>
</organism>
<evidence type="ECO:0000313" key="2">
    <source>
        <dbReference type="EMBL" id="VVB16550.1"/>
    </source>
</evidence>
<dbReference type="InterPro" id="IPR026960">
    <property type="entry name" value="RVT-Znf"/>
</dbReference>
<sequence>MRGWGMHQSCLLCGEVDETRDHLLFACPYSFTVWNWLCSGLLGDRINPNWNITTRSLTCHWRDKHNTMLLKLAFQATVYSVWRERNDRRHNRSPRTALHIAHSIVHIINLRIDSLFPTDDDERSSLRHRWASFSTIPSTPLDLGNYG</sequence>
<dbReference type="Pfam" id="PF13966">
    <property type="entry name" value="zf-RVT"/>
    <property type="match status" value="1"/>
</dbReference>
<gene>
    <name evidence="2" type="ORF">ANE_LOCUS26994</name>
</gene>
<evidence type="ECO:0000259" key="1">
    <source>
        <dbReference type="Pfam" id="PF13966"/>
    </source>
</evidence>
<dbReference type="OrthoDB" id="1040744at2759"/>
<dbReference type="AlphaFoldDB" id="A0A565CS39"/>
<protein>
    <recommendedName>
        <fullName evidence="1">Reverse transcriptase zinc-binding domain-containing protein</fullName>
    </recommendedName>
</protein>
<keyword evidence="3" id="KW-1185">Reference proteome</keyword>
<dbReference type="EMBL" id="CABITT030000008">
    <property type="protein sequence ID" value="VVB16550.1"/>
    <property type="molecule type" value="Genomic_DNA"/>
</dbReference>
<comment type="caution">
    <text evidence="2">The sequence shown here is derived from an EMBL/GenBank/DDBJ whole genome shotgun (WGS) entry which is preliminary data.</text>
</comment>
<accession>A0A565CS39</accession>
<dbReference type="Proteomes" id="UP000489600">
    <property type="component" value="Unassembled WGS sequence"/>
</dbReference>
<feature type="domain" description="Reverse transcriptase zinc-binding" evidence="1">
    <location>
        <begin position="2"/>
        <end position="34"/>
    </location>
</feature>